<name>A0A6M3ID62_9ZZZZ</name>
<organism evidence="1">
    <name type="scientific">viral metagenome</name>
    <dbReference type="NCBI Taxonomy" id="1070528"/>
    <lineage>
        <taxon>unclassified sequences</taxon>
        <taxon>metagenomes</taxon>
        <taxon>organismal metagenomes</taxon>
    </lineage>
</organism>
<dbReference type="EMBL" id="MT141154">
    <property type="protein sequence ID" value="QJA55371.1"/>
    <property type="molecule type" value="Genomic_DNA"/>
</dbReference>
<accession>A0A6M3ID62</accession>
<protein>
    <submittedName>
        <fullName evidence="1">Uncharacterized protein</fullName>
    </submittedName>
</protein>
<evidence type="ECO:0000313" key="1">
    <source>
        <dbReference type="EMBL" id="QJA55371.1"/>
    </source>
</evidence>
<reference evidence="1" key="1">
    <citation type="submission" date="2020-03" db="EMBL/GenBank/DDBJ databases">
        <title>The deep terrestrial virosphere.</title>
        <authorList>
            <person name="Holmfeldt K."/>
            <person name="Nilsson E."/>
            <person name="Simone D."/>
            <person name="Lopez-Fernandez M."/>
            <person name="Wu X."/>
            <person name="de Brujin I."/>
            <person name="Lundin D."/>
            <person name="Andersson A."/>
            <person name="Bertilsson S."/>
            <person name="Dopson M."/>
        </authorList>
    </citation>
    <scope>NUCLEOTIDE SEQUENCE</scope>
    <source>
        <strain evidence="1">MM415B02060</strain>
    </source>
</reference>
<proteinExistence type="predicted"/>
<gene>
    <name evidence="1" type="ORF">MM415B02060_0010</name>
</gene>
<dbReference type="AlphaFoldDB" id="A0A6M3ID62"/>
<sequence>MINLDARYGNYTTISGHCLSREIRHEAEKLRDFQIKEDLEGVEFDIHKFEKRMWIAIDEDLPILWEKKISDRQVPVTLFCWKTRKEHG</sequence>